<accession>X8BFA1</accession>
<comment type="caution">
    <text evidence="1">The sequence shown here is derived from an EMBL/GenBank/DDBJ whole genome shotgun (WGS) entry which is preliminary data.</text>
</comment>
<dbReference type="EMBL" id="JAOB01000042">
    <property type="protein sequence ID" value="EUA42554.1"/>
    <property type="molecule type" value="Genomic_DNA"/>
</dbReference>
<dbReference type="AlphaFoldDB" id="X8BFA1"/>
<sequence length="131" mass="13775">MGEPGRRGVWASPYVGVSVGVLAAAQLPGWDEHTLVERTLGADASSLNLFPLGRPPLAGGVLGSAAKAMVGARAVAILRHLKSDTRIYHAAAPVEHVDAERLAAMSDAELETRASLLRNRIQQGWGLSRCG</sequence>
<protein>
    <submittedName>
        <fullName evidence="1">Uncharacterized protein</fullName>
    </submittedName>
</protein>
<name>X8BFA1_MYCXE</name>
<reference evidence="1" key="1">
    <citation type="submission" date="2014-01" db="EMBL/GenBank/DDBJ databases">
        <authorList>
            <person name="Brown-Elliot B."/>
            <person name="Wallace R."/>
            <person name="Lenaerts A."/>
            <person name="Ordway D."/>
            <person name="DeGroote M.A."/>
            <person name="Parker T."/>
            <person name="Sizemore C."/>
            <person name="Tallon L.J."/>
            <person name="Sadzewicz L.K."/>
            <person name="Sengamalay N."/>
            <person name="Fraser C.M."/>
            <person name="Hine E."/>
            <person name="Shefchek K.A."/>
            <person name="Das S.P."/>
            <person name="Tettelin H."/>
        </authorList>
    </citation>
    <scope>NUCLEOTIDE SEQUENCE [LARGE SCALE GENOMIC DNA]</scope>
    <source>
        <strain evidence="1">4042</strain>
    </source>
</reference>
<gene>
    <name evidence="1" type="ORF">I553_6414</name>
</gene>
<organism evidence="1">
    <name type="scientific">Mycobacterium xenopi 4042</name>
    <dbReference type="NCBI Taxonomy" id="1299334"/>
    <lineage>
        <taxon>Bacteria</taxon>
        <taxon>Bacillati</taxon>
        <taxon>Actinomycetota</taxon>
        <taxon>Actinomycetes</taxon>
        <taxon>Mycobacteriales</taxon>
        <taxon>Mycobacteriaceae</taxon>
        <taxon>Mycobacterium</taxon>
    </lineage>
</organism>
<dbReference type="PATRIC" id="fig|1299334.3.peg.4577"/>
<proteinExistence type="predicted"/>
<evidence type="ECO:0000313" key="1">
    <source>
        <dbReference type="EMBL" id="EUA42554.1"/>
    </source>
</evidence>